<gene>
    <name evidence="2" type="ORF">PGLA1383_LOCUS43043</name>
</gene>
<feature type="region of interest" description="Disordered" evidence="1">
    <location>
        <begin position="47"/>
        <end position="120"/>
    </location>
</feature>
<dbReference type="EMBL" id="CAJNNV010028891">
    <property type="protein sequence ID" value="CAE8626070.1"/>
    <property type="molecule type" value="Genomic_DNA"/>
</dbReference>
<proteinExistence type="predicted"/>
<feature type="compositionally biased region" description="Polar residues" evidence="1">
    <location>
        <begin position="103"/>
        <end position="120"/>
    </location>
</feature>
<name>A0A813GTD1_POLGL</name>
<accession>A0A813GTD1</accession>
<keyword evidence="3" id="KW-1185">Reference proteome</keyword>
<feature type="compositionally biased region" description="Basic and acidic residues" evidence="1">
    <location>
        <begin position="57"/>
        <end position="70"/>
    </location>
</feature>
<feature type="compositionally biased region" description="Low complexity" evidence="1">
    <location>
        <begin position="72"/>
        <end position="90"/>
    </location>
</feature>
<evidence type="ECO:0000256" key="1">
    <source>
        <dbReference type="SAM" id="MobiDB-lite"/>
    </source>
</evidence>
<sequence>MATNVARPNVHDYYSCLDWVQTLHSEAAHQDALATVRSMIQSAVLEVKQTDGQVKTTESETKVHTSEKSQKNNNNNNNDNNDNNDSNDNNNTKHAARKKEQEAANQTTRDTQSNTNKTQL</sequence>
<dbReference type="Proteomes" id="UP000654075">
    <property type="component" value="Unassembled WGS sequence"/>
</dbReference>
<comment type="caution">
    <text evidence="2">The sequence shown here is derived from an EMBL/GenBank/DDBJ whole genome shotgun (WGS) entry which is preliminary data.</text>
</comment>
<evidence type="ECO:0000313" key="2">
    <source>
        <dbReference type="EMBL" id="CAE8626070.1"/>
    </source>
</evidence>
<dbReference type="AlphaFoldDB" id="A0A813GTD1"/>
<evidence type="ECO:0000313" key="3">
    <source>
        <dbReference type="Proteomes" id="UP000654075"/>
    </source>
</evidence>
<reference evidence="2" key="1">
    <citation type="submission" date="2021-02" db="EMBL/GenBank/DDBJ databases">
        <authorList>
            <person name="Dougan E. K."/>
            <person name="Rhodes N."/>
            <person name="Thang M."/>
            <person name="Chan C."/>
        </authorList>
    </citation>
    <scope>NUCLEOTIDE SEQUENCE</scope>
</reference>
<protein>
    <submittedName>
        <fullName evidence="2">Uncharacterized protein</fullName>
    </submittedName>
</protein>
<organism evidence="2 3">
    <name type="scientific">Polarella glacialis</name>
    <name type="common">Dinoflagellate</name>
    <dbReference type="NCBI Taxonomy" id="89957"/>
    <lineage>
        <taxon>Eukaryota</taxon>
        <taxon>Sar</taxon>
        <taxon>Alveolata</taxon>
        <taxon>Dinophyceae</taxon>
        <taxon>Suessiales</taxon>
        <taxon>Suessiaceae</taxon>
        <taxon>Polarella</taxon>
    </lineage>
</organism>